<dbReference type="PROSITE" id="PS50280">
    <property type="entry name" value="SET"/>
    <property type="match status" value="1"/>
</dbReference>
<dbReference type="OrthoDB" id="422362at2759"/>
<dbReference type="FunFam" id="2.170.270.10:FF:000037">
    <property type="entry name" value="Histone-lysine N-methyltransferase"/>
    <property type="match status" value="1"/>
</dbReference>
<evidence type="ECO:0000256" key="6">
    <source>
        <dbReference type="ARBA" id="ARBA00022691"/>
    </source>
</evidence>
<feature type="domain" description="SET" evidence="9">
    <location>
        <begin position="415"/>
        <end position="531"/>
    </location>
</feature>
<evidence type="ECO:0000256" key="3">
    <source>
        <dbReference type="ARBA" id="ARBA00022454"/>
    </source>
</evidence>
<dbReference type="SUPFAM" id="SSF82199">
    <property type="entry name" value="SET domain"/>
    <property type="match status" value="1"/>
</dbReference>
<feature type="domain" description="Post-SET" evidence="10">
    <location>
        <begin position="539"/>
        <end position="555"/>
    </location>
</feature>
<dbReference type="Gene3D" id="2.170.270.10">
    <property type="entry name" value="SET domain"/>
    <property type="match status" value="1"/>
</dbReference>
<keyword evidence="5" id="KW-0808">Transferase</keyword>
<evidence type="ECO:0000259" key="11">
    <source>
        <dbReference type="PROSITE" id="PS51215"/>
    </source>
</evidence>
<reference evidence="12" key="1">
    <citation type="submission" date="2021-03" db="EMBL/GenBank/DDBJ databases">
        <authorList>
            <person name="Tagirdzhanova G."/>
        </authorList>
    </citation>
    <scope>NUCLEOTIDE SEQUENCE</scope>
</reference>
<dbReference type="InterPro" id="IPR006560">
    <property type="entry name" value="AWS_dom"/>
</dbReference>
<sequence>MLSFLQNQLGRRSSPLRPDHTRVETSRSSLSRSSSAANASSGTSEAPSLTPPTSNTDTASFSEDATAKIGNIERSSDRPRRVRSSISSYNESVLSGTDKRRPRRKTSDDFNRTVSGETLVEGIAEAQNQLIQETVPALDESWERGARPGDGLKVSVKEENGSGRRKSTRLELVGKATAMVEKTSSVLGKRGFETVDAGITKLKGLKGGKTSSLRAREAEVPSFEGSVTKKARFSDTVVEDKTSQSSAAELKRPRRPTKRWLSQGLYVGQERDFDPRLNEAKNQLKRKRQSKDRQRTFLPLPMFAGERTLENGRHFRLPFDVFSPLPPGQPKPDEWRKTQKNVFIGDAASEWKKAKSMECSKCVCTTDSGCDENCFNRFMLYECDSSNCNIGPEYCTNRPFEELRERCKAGSKYHIGVEVCKTLDRGHGLRSNRTFEPNQIIIEYTGEIITQDECDDRMRKRYKNAECYYLMDFDQQMILDATRGSIARFINHSCEPNCKMIKWTVSGKPRMALFAGDKGIMTGDELTYDYNFDPYSTKNVQECRCRAPSCRGVLGPKPKEAKDIRDTLKPLATGGKRKFKQALEDTVGKVTKKRKVTIPNSVKAAFSKVKTRTTANLSKAYALTATSTRNERLVEKISERSLRGIKRSSLLETSETKITKKTIVAMARRRSANGTFLKGGPIGLNTEEEEKDEKVHEKKARPANRKDSSKAKADSVKKSVVRTMRKSSRAGNGKTIRAIGDEEEMED</sequence>
<proteinExistence type="predicted"/>
<dbReference type="InterPro" id="IPR046341">
    <property type="entry name" value="SET_dom_sf"/>
</dbReference>
<dbReference type="Pfam" id="PF17907">
    <property type="entry name" value="AWS"/>
    <property type="match status" value="1"/>
</dbReference>
<feature type="compositionally biased region" description="Basic and acidic residues" evidence="8">
    <location>
        <begin position="704"/>
        <end position="717"/>
    </location>
</feature>
<dbReference type="GO" id="GO:0032259">
    <property type="term" value="P:methylation"/>
    <property type="evidence" value="ECO:0007669"/>
    <property type="project" value="UniProtKB-KW"/>
</dbReference>
<keyword evidence="13" id="KW-1185">Reference proteome</keyword>
<keyword evidence="6" id="KW-0949">S-adenosyl-L-methionine</keyword>
<feature type="region of interest" description="Disordered" evidence="8">
    <location>
        <begin position="1"/>
        <end position="111"/>
    </location>
</feature>
<gene>
    <name evidence="12" type="ORF">HETSPECPRED_007768</name>
</gene>
<keyword evidence="3" id="KW-0158">Chromosome</keyword>
<feature type="compositionally biased region" description="Basic residues" evidence="8">
    <location>
        <begin position="719"/>
        <end position="728"/>
    </location>
</feature>
<keyword evidence="4" id="KW-0489">Methyltransferase</keyword>
<evidence type="ECO:0008006" key="14">
    <source>
        <dbReference type="Google" id="ProtNLM"/>
    </source>
</evidence>
<feature type="region of interest" description="Disordered" evidence="8">
    <location>
        <begin position="675"/>
        <end position="747"/>
    </location>
</feature>
<dbReference type="GO" id="GO:0042054">
    <property type="term" value="F:histone methyltransferase activity"/>
    <property type="evidence" value="ECO:0007669"/>
    <property type="project" value="InterPro"/>
</dbReference>
<feature type="compositionally biased region" description="Polar residues" evidence="8">
    <location>
        <begin position="1"/>
        <end position="11"/>
    </location>
</feature>
<name>A0A8H3IRW1_9LECA</name>
<dbReference type="PROSITE" id="PS51215">
    <property type="entry name" value="AWS"/>
    <property type="match status" value="1"/>
</dbReference>
<evidence type="ECO:0000256" key="1">
    <source>
        <dbReference type="ARBA" id="ARBA00004123"/>
    </source>
</evidence>
<dbReference type="SMART" id="SM00317">
    <property type="entry name" value="SET"/>
    <property type="match status" value="1"/>
</dbReference>
<dbReference type="InterPro" id="IPR001214">
    <property type="entry name" value="SET_dom"/>
</dbReference>
<feature type="compositionally biased region" description="Polar residues" evidence="8">
    <location>
        <begin position="45"/>
        <end position="63"/>
    </location>
</feature>
<dbReference type="PANTHER" id="PTHR22884">
    <property type="entry name" value="SET DOMAIN PROTEINS"/>
    <property type="match status" value="1"/>
</dbReference>
<evidence type="ECO:0000256" key="4">
    <source>
        <dbReference type="ARBA" id="ARBA00022603"/>
    </source>
</evidence>
<evidence type="ECO:0000259" key="10">
    <source>
        <dbReference type="PROSITE" id="PS50868"/>
    </source>
</evidence>
<dbReference type="GO" id="GO:0005634">
    <property type="term" value="C:nucleus"/>
    <property type="evidence" value="ECO:0007669"/>
    <property type="project" value="UniProtKB-SubCell"/>
</dbReference>
<feature type="domain" description="AWS" evidence="11">
    <location>
        <begin position="357"/>
        <end position="404"/>
    </location>
</feature>
<dbReference type="Proteomes" id="UP000664521">
    <property type="component" value="Unassembled WGS sequence"/>
</dbReference>
<dbReference type="EMBL" id="CAJPDS010000057">
    <property type="protein sequence ID" value="CAF9931000.1"/>
    <property type="molecule type" value="Genomic_DNA"/>
</dbReference>
<evidence type="ECO:0000256" key="7">
    <source>
        <dbReference type="ARBA" id="ARBA00023242"/>
    </source>
</evidence>
<dbReference type="InterPro" id="IPR003616">
    <property type="entry name" value="Post-SET_dom"/>
</dbReference>
<dbReference type="InterPro" id="IPR050777">
    <property type="entry name" value="SET2_Histone-Lys_MeTrsfase"/>
</dbReference>
<evidence type="ECO:0000256" key="5">
    <source>
        <dbReference type="ARBA" id="ARBA00022679"/>
    </source>
</evidence>
<evidence type="ECO:0000259" key="9">
    <source>
        <dbReference type="PROSITE" id="PS50280"/>
    </source>
</evidence>
<keyword evidence="7" id="KW-0539">Nucleus</keyword>
<dbReference type="GO" id="GO:0005694">
    <property type="term" value="C:chromosome"/>
    <property type="evidence" value="ECO:0007669"/>
    <property type="project" value="UniProtKB-SubCell"/>
</dbReference>
<feature type="compositionally biased region" description="Low complexity" evidence="8">
    <location>
        <begin position="26"/>
        <end position="44"/>
    </location>
</feature>
<dbReference type="Pfam" id="PF00856">
    <property type="entry name" value="SET"/>
    <property type="match status" value="1"/>
</dbReference>
<evidence type="ECO:0000256" key="8">
    <source>
        <dbReference type="SAM" id="MobiDB-lite"/>
    </source>
</evidence>
<accession>A0A8H3IRW1</accession>
<evidence type="ECO:0000313" key="12">
    <source>
        <dbReference type="EMBL" id="CAF9931000.1"/>
    </source>
</evidence>
<dbReference type="PROSITE" id="PS50868">
    <property type="entry name" value="POST_SET"/>
    <property type="match status" value="1"/>
</dbReference>
<dbReference type="AlphaFoldDB" id="A0A8H3IRW1"/>
<evidence type="ECO:0000256" key="2">
    <source>
        <dbReference type="ARBA" id="ARBA00004286"/>
    </source>
</evidence>
<protein>
    <recommendedName>
        <fullName evidence="14">Histone-lysine N-methyltransferase</fullName>
    </recommendedName>
</protein>
<organism evidence="12 13">
    <name type="scientific">Heterodermia speciosa</name>
    <dbReference type="NCBI Taxonomy" id="116794"/>
    <lineage>
        <taxon>Eukaryota</taxon>
        <taxon>Fungi</taxon>
        <taxon>Dikarya</taxon>
        <taxon>Ascomycota</taxon>
        <taxon>Pezizomycotina</taxon>
        <taxon>Lecanoromycetes</taxon>
        <taxon>OSLEUM clade</taxon>
        <taxon>Lecanoromycetidae</taxon>
        <taxon>Caliciales</taxon>
        <taxon>Physciaceae</taxon>
        <taxon>Heterodermia</taxon>
    </lineage>
</organism>
<evidence type="ECO:0000313" key="13">
    <source>
        <dbReference type="Proteomes" id="UP000664521"/>
    </source>
</evidence>
<comment type="subcellular location">
    <subcellularLocation>
        <location evidence="2">Chromosome</location>
    </subcellularLocation>
    <subcellularLocation>
        <location evidence="1">Nucleus</location>
    </subcellularLocation>
</comment>
<comment type="caution">
    <text evidence="12">The sequence shown here is derived from an EMBL/GenBank/DDBJ whole genome shotgun (WGS) entry which is preliminary data.</text>
</comment>